<feature type="compositionally biased region" description="Basic and acidic residues" evidence="6">
    <location>
        <begin position="233"/>
        <end position="259"/>
    </location>
</feature>
<dbReference type="InterPro" id="IPR036576">
    <property type="entry name" value="WRKY_dom_sf"/>
</dbReference>
<name>A0A8H7UHH3_MORIS</name>
<evidence type="ECO:0000256" key="3">
    <source>
        <dbReference type="ARBA" id="ARBA00023125"/>
    </source>
</evidence>
<evidence type="ECO:0000256" key="6">
    <source>
        <dbReference type="SAM" id="MobiDB-lite"/>
    </source>
</evidence>
<evidence type="ECO:0000313" key="9">
    <source>
        <dbReference type="Proteomes" id="UP000654370"/>
    </source>
</evidence>
<keyword evidence="3" id="KW-0238">DNA-binding</keyword>
<evidence type="ECO:0000259" key="7">
    <source>
        <dbReference type="PROSITE" id="PS50811"/>
    </source>
</evidence>
<feature type="region of interest" description="Disordered" evidence="6">
    <location>
        <begin position="161"/>
        <end position="301"/>
    </location>
</feature>
<dbReference type="GO" id="GO:0005634">
    <property type="term" value="C:nucleus"/>
    <property type="evidence" value="ECO:0007669"/>
    <property type="project" value="UniProtKB-SubCell"/>
</dbReference>
<dbReference type="EMBL" id="JAEPQZ010000003">
    <property type="protein sequence ID" value="KAG2183245.1"/>
    <property type="molecule type" value="Genomic_DNA"/>
</dbReference>
<comment type="caution">
    <text evidence="8">The sequence shown here is derived from an EMBL/GenBank/DDBJ whole genome shotgun (WGS) entry which is preliminary data.</text>
</comment>
<dbReference type="PROSITE" id="PS50811">
    <property type="entry name" value="WRKY"/>
    <property type="match status" value="1"/>
</dbReference>
<evidence type="ECO:0000313" key="8">
    <source>
        <dbReference type="EMBL" id="KAG2183245.1"/>
    </source>
</evidence>
<organism evidence="8 9">
    <name type="scientific">Mortierella isabellina</name>
    <name type="common">Filamentous fungus</name>
    <name type="synonym">Umbelopsis isabellina</name>
    <dbReference type="NCBI Taxonomy" id="91625"/>
    <lineage>
        <taxon>Eukaryota</taxon>
        <taxon>Fungi</taxon>
        <taxon>Fungi incertae sedis</taxon>
        <taxon>Mucoromycota</taxon>
        <taxon>Mucoromycotina</taxon>
        <taxon>Umbelopsidomycetes</taxon>
        <taxon>Umbelopsidales</taxon>
        <taxon>Umbelopsidaceae</taxon>
        <taxon>Umbelopsis</taxon>
    </lineage>
</organism>
<dbReference type="AlphaFoldDB" id="A0A8H7UHH3"/>
<feature type="compositionally biased region" description="Polar residues" evidence="6">
    <location>
        <begin position="41"/>
        <end position="51"/>
    </location>
</feature>
<evidence type="ECO:0000256" key="1">
    <source>
        <dbReference type="ARBA" id="ARBA00004123"/>
    </source>
</evidence>
<protein>
    <recommendedName>
        <fullName evidence="7">WRKY domain-containing protein</fullName>
    </recommendedName>
</protein>
<keyword evidence="2" id="KW-0805">Transcription regulation</keyword>
<dbReference type="GO" id="GO:0043565">
    <property type="term" value="F:sequence-specific DNA binding"/>
    <property type="evidence" value="ECO:0007669"/>
    <property type="project" value="InterPro"/>
</dbReference>
<feature type="compositionally biased region" description="Low complexity" evidence="6">
    <location>
        <begin position="260"/>
        <end position="269"/>
    </location>
</feature>
<dbReference type="Proteomes" id="UP000654370">
    <property type="component" value="Unassembled WGS sequence"/>
</dbReference>
<sequence>MQYYPAENNKADNTSNQSTSNPVSNRSSTQPSLEHFERPYNYSTRPVLNSTSDTEEMPAFTAAHHSAMPPMMAQDPFHTISTAAFDLQEVICQFRTQPELLQLILNSKVEEDRRKAEEAKLRGKEIDYYLQRRQSRDLSMDKPASTIHEALAPVHVARRDMIESSSQQPHAQNGSSTSSNSNDMYAKRENRSHRSSTISSPLSQGASMTGILPQPSSQRRHSAFESLIYSPNGEKRTSLYNGHDDENYPARKRSSHENSPRQSSTSPKSSDFEYMIEDESHVPSGQPGVFQNETKKKRKRREMQAVTTIVETRDPQNDDYLWKNNGNTLHKKTGQKSTYYKCSNSNKGCPVNKTVTLRENNTYLIKYRGVHLTECNRVKRIVDV</sequence>
<keyword evidence="9" id="KW-1185">Reference proteome</keyword>
<dbReference type="InterPro" id="IPR003657">
    <property type="entry name" value="WRKY_dom"/>
</dbReference>
<accession>A0A8H7UHH3</accession>
<feature type="compositionally biased region" description="Polar residues" evidence="6">
    <location>
        <begin position="11"/>
        <end position="32"/>
    </location>
</feature>
<reference evidence="8" key="1">
    <citation type="submission" date="2020-12" db="EMBL/GenBank/DDBJ databases">
        <title>Metabolic potential, ecology and presence of endohyphal bacteria is reflected in genomic diversity of Mucoromycotina.</title>
        <authorList>
            <person name="Muszewska A."/>
            <person name="Okrasinska A."/>
            <person name="Steczkiewicz K."/>
            <person name="Drgas O."/>
            <person name="Orlowska M."/>
            <person name="Perlinska-Lenart U."/>
            <person name="Aleksandrzak-Piekarczyk T."/>
            <person name="Szatraj K."/>
            <person name="Zielenkiewicz U."/>
            <person name="Pilsyk S."/>
            <person name="Malc E."/>
            <person name="Mieczkowski P."/>
            <person name="Kruszewska J.S."/>
            <person name="Biernat P."/>
            <person name="Pawlowska J."/>
        </authorList>
    </citation>
    <scope>NUCLEOTIDE SEQUENCE</scope>
    <source>
        <strain evidence="8">WA0000067209</strain>
    </source>
</reference>
<keyword evidence="5" id="KW-0539">Nucleus</keyword>
<feature type="compositionally biased region" description="Polar residues" evidence="6">
    <location>
        <begin position="195"/>
        <end position="207"/>
    </location>
</feature>
<keyword evidence="4" id="KW-0804">Transcription</keyword>
<dbReference type="Pfam" id="PF03106">
    <property type="entry name" value="WRKY"/>
    <property type="match status" value="1"/>
</dbReference>
<proteinExistence type="predicted"/>
<evidence type="ECO:0000256" key="4">
    <source>
        <dbReference type="ARBA" id="ARBA00023163"/>
    </source>
</evidence>
<feature type="compositionally biased region" description="Polar residues" evidence="6">
    <location>
        <begin position="163"/>
        <end position="183"/>
    </location>
</feature>
<feature type="domain" description="WRKY" evidence="7">
    <location>
        <begin position="311"/>
        <end position="355"/>
    </location>
</feature>
<evidence type="ECO:0000256" key="2">
    <source>
        <dbReference type="ARBA" id="ARBA00023015"/>
    </source>
</evidence>
<evidence type="ECO:0000256" key="5">
    <source>
        <dbReference type="ARBA" id="ARBA00023242"/>
    </source>
</evidence>
<feature type="region of interest" description="Disordered" evidence="6">
    <location>
        <begin position="1"/>
        <end position="51"/>
    </location>
</feature>
<dbReference type="OrthoDB" id="2362414at2759"/>
<dbReference type="SUPFAM" id="SSF118290">
    <property type="entry name" value="WRKY DNA-binding domain"/>
    <property type="match status" value="1"/>
</dbReference>
<gene>
    <name evidence="8" type="ORF">INT43_006249</name>
</gene>
<dbReference type="SMART" id="SM00774">
    <property type="entry name" value="WRKY"/>
    <property type="match status" value="1"/>
</dbReference>
<comment type="subcellular location">
    <subcellularLocation>
        <location evidence="1">Nucleus</location>
    </subcellularLocation>
</comment>
<dbReference type="Gene3D" id="2.20.25.80">
    <property type="entry name" value="WRKY domain"/>
    <property type="match status" value="1"/>
</dbReference>
<dbReference type="GO" id="GO:0003700">
    <property type="term" value="F:DNA-binding transcription factor activity"/>
    <property type="evidence" value="ECO:0007669"/>
    <property type="project" value="InterPro"/>
</dbReference>